<dbReference type="Gene3D" id="3.100.10.10">
    <property type="match status" value="1"/>
</dbReference>
<evidence type="ECO:0000256" key="3">
    <source>
        <dbReference type="ARBA" id="ARBA00023274"/>
    </source>
</evidence>
<evidence type="ECO:0000259" key="6">
    <source>
        <dbReference type="Pfam" id="PF00828"/>
    </source>
</evidence>
<dbReference type="STRING" id="1427503.HE1_00357"/>
<evidence type="ECO:0000313" key="7">
    <source>
        <dbReference type="EMBL" id="GAJ46037.1"/>
    </source>
</evidence>
<evidence type="ECO:0000256" key="1">
    <source>
        <dbReference type="ARBA" id="ARBA00007320"/>
    </source>
</evidence>
<keyword evidence="2 4" id="KW-0689">Ribosomal protein</keyword>
<dbReference type="HAMAP" id="MF_01341">
    <property type="entry name" value="Ribosomal_uL15"/>
    <property type="match status" value="1"/>
</dbReference>
<evidence type="ECO:0000256" key="2">
    <source>
        <dbReference type="ARBA" id="ARBA00022980"/>
    </source>
</evidence>
<evidence type="ECO:0000313" key="8">
    <source>
        <dbReference type="Proteomes" id="UP000024842"/>
    </source>
</evidence>
<comment type="function">
    <text evidence="4">Binds to the 23S rRNA.</text>
</comment>
<dbReference type="Proteomes" id="UP000024842">
    <property type="component" value="Unassembled WGS sequence"/>
</dbReference>
<dbReference type="SUPFAM" id="SSF52080">
    <property type="entry name" value="Ribosomal proteins L15p and L18e"/>
    <property type="match status" value="1"/>
</dbReference>
<feature type="domain" description="Large ribosomal subunit protein uL15/eL18" evidence="6">
    <location>
        <begin position="75"/>
        <end position="148"/>
    </location>
</feature>
<sequence length="155" mass="16786">MLSELKDNWGSRKSSRRVGRGIGSGRGKTSSRGGKGQTARSGVSIKGFEGGQMPLCRRLPKMGFVSFRKFRFCSVNLDRIQDAIDSGVLDRSVPITMDVLVEKGFFKKANVPLKILGRGELRCSVNIVADAFSAQAVTRITEAKGTCTVVSSKNL</sequence>
<dbReference type="EMBL" id="BAUP01000056">
    <property type="protein sequence ID" value="GAJ46037.1"/>
    <property type="molecule type" value="Genomic_DNA"/>
</dbReference>
<dbReference type="GO" id="GO:0003735">
    <property type="term" value="F:structural constituent of ribosome"/>
    <property type="evidence" value="ECO:0007669"/>
    <property type="project" value="InterPro"/>
</dbReference>
<dbReference type="AlphaFoldDB" id="A0A023DYZ1"/>
<dbReference type="PANTHER" id="PTHR12934:SF11">
    <property type="entry name" value="LARGE RIBOSOMAL SUBUNIT PROTEIN UL15M"/>
    <property type="match status" value="1"/>
</dbReference>
<comment type="subunit">
    <text evidence="4">Part of the 50S ribosomal subunit.</text>
</comment>
<reference evidence="7 8" key="1">
    <citation type="journal article" date="2014" name="FEMS Microbiol. Lett.">
        <title>Draft genome sequences of three Holospora species (Holospora obtusa, Holospora undulata, and Holospora elegans), endonuclear symbiotic bacteria of the ciliate Paramecium caudatum.</title>
        <authorList>
            <person name="Dohra H."/>
            <person name="Tanaka K."/>
            <person name="Suzuki T."/>
            <person name="Fujishima M."/>
            <person name="Suzuki H."/>
        </authorList>
    </citation>
    <scope>NUCLEOTIDE SEQUENCE [LARGE SCALE GENOMIC DNA]</scope>
    <source>
        <strain evidence="7 8">E1</strain>
    </source>
</reference>
<keyword evidence="4" id="KW-0699">rRNA-binding</keyword>
<comment type="similarity">
    <text evidence="1 4">Belongs to the universal ribosomal protein uL15 family.</text>
</comment>
<protein>
    <recommendedName>
        <fullName evidence="4">Large ribosomal subunit protein uL15</fullName>
    </recommendedName>
</protein>
<dbReference type="GO" id="GO:0006412">
    <property type="term" value="P:translation"/>
    <property type="evidence" value="ECO:0007669"/>
    <property type="project" value="UniProtKB-UniRule"/>
</dbReference>
<accession>A0A023DYZ1</accession>
<name>A0A023DYZ1_9PROT</name>
<dbReference type="GO" id="GO:0019843">
    <property type="term" value="F:rRNA binding"/>
    <property type="evidence" value="ECO:0007669"/>
    <property type="project" value="UniProtKB-UniRule"/>
</dbReference>
<keyword evidence="3 4" id="KW-0687">Ribonucleoprotein</keyword>
<dbReference type="Pfam" id="PF00828">
    <property type="entry name" value="Ribosomal_L27A"/>
    <property type="match status" value="1"/>
</dbReference>
<proteinExistence type="inferred from homology"/>
<keyword evidence="4" id="KW-0694">RNA-binding</keyword>
<dbReference type="InterPro" id="IPR030878">
    <property type="entry name" value="Ribosomal_uL15"/>
</dbReference>
<dbReference type="GO" id="GO:0022625">
    <property type="term" value="C:cytosolic large ribosomal subunit"/>
    <property type="evidence" value="ECO:0007669"/>
    <property type="project" value="TreeGrafter"/>
</dbReference>
<organism evidence="7 8">
    <name type="scientific">Holospora elegans E1</name>
    <dbReference type="NCBI Taxonomy" id="1427503"/>
    <lineage>
        <taxon>Bacteria</taxon>
        <taxon>Pseudomonadati</taxon>
        <taxon>Pseudomonadota</taxon>
        <taxon>Alphaproteobacteria</taxon>
        <taxon>Holosporales</taxon>
        <taxon>Holosporaceae</taxon>
        <taxon>Holospora</taxon>
    </lineage>
</organism>
<dbReference type="InterPro" id="IPR021131">
    <property type="entry name" value="Ribosomal_uL15/eL18"/>
</dbReference>
<comment type="caution">
    <text evidence="7">The sequence shown here is derived from an EMBL/GenBank/DDBJ whole genome shotgun (WGS) entry which is preliminary data.</text>
</comment>
<dbReference type="InterPro" id="IPR036227">
    <property type="entry name" value="Ribosomal_uL15/eL18_sf"/>
</dbReference>
<dbReference type="PANTHER" id="PTHR12934">
    <property type="entry name" value="50S RIBOSOMAL PROTEIN L15"/>
    <property type="match status" value="1"/>
</dbReference>
<dbReference type="NCBIfam" id="TIGR01071">
    <property type="entry name" value="rplO_bact"/>
    <property type="match status" value="1"/>
</dbReference>
<feature type="region of interest" description="Disordered" evidence="5">
    <location>
        <begin position="1"/>
        <end position="45"/>
    </location>
</feature>
<keyword evidence="8" id="KW-1185">Reference proteome</keyword>
<dbReference type="InterPro" id="IPR005749">
    <property type="entry name" value="Ribosomal_uL15_bac-type"/>
</dbReference>
<gene>
    <name evidence="4" type="primary">rplO</name>
    <name evidence="7" type="ORF">HE1_00357</name>
</gene>
<feature type="compositionally biased region" description="Basic and acidic residues" evidence="5">
    <location>
        <begin position="1"/>
        <end position="10"/>
    </location>
</feature>
<evidence type="ECO:0000256" key="5">
    <source>
        <dbReference type="SAM" id="MobiDB-lite"/>
    </source>
</evidence>
<evidence type="ECO:0000256" key="4">
    <source>
        <dbReference type="HAMAP-Rule" id="MF_01341"/>
    </source>
</evidence>